<dbReference type="Gene3D" id="1.10.10.10">
    <property type="entry name" value="Winged helix-like DNA-binding domain superfamily/Winged helix DNA-binding domain"/>
    <property type="match status" value="1"/>
</dbReference>
<dbReference type="EMBL" id="PFLF01000076">
    <property type="protein sequence ID" value="PIY68884.1"/>
    <property type="molecule type" value="Genomic_DNA"/>
</dbReference>
<dbReference type="PANTHER" id="PTHR34293:SF1">
    <property type="entry name" value="HTH-TYPE TRANSCRIPTIONAL REGULATOR TRMBL2"/>
    <property type="match status" value="1"/>
</dbReference>
<name>A0A2M7QCD7_9BACT</name>
<dbReference type="InterPro" id="IPR036388">
    <property type="entry name" value="WH-like_DNA-bd_sf"/>
</dbReference>
<accession>A0A2M7QCD7</accession>
<dbReference type="Pfam" id="PF01978">
    <property type="entry name" value="TrmB"/>
    <property type="match status" value="1"/>
</dbReference>
<evidence type="ECO:0000259" key="1">
    <source>
        <dbReference type="Pfam" id="PF01978"/>
    </source>
</evidence>
<dbReference type="InterPro" id="IPR002831">
    <property type="entry name" value="Tscrpt_reg_TrmB_N"/>
</dbReference>
<organism evidence="2 3">
    <name type="scientific">Candidatus Roizmanbacteria bacterium CG_4_10_14_0_8_um_filter_39_9</name>
    <dbReference type="NCBI Taxonomy" id="1974829"/>
    <lineage>
        <taxon>Bacteria</taxon>
        <taxon>Candidatus Roizmaniibacteriota</taxon>
    </lineage>
</organism>
<protein>
    <recommendedName>
        <fullName evidence="1">Transcription regulator TrmB N-terminal domain-containing protein</fullName>
    </recommendedName>
</protein>
<evidence type="ECO:0000313" key="3">
    <source>
        <dbReference type="Proteomes" id="UP000230108"/>
    </source>
</evidence>
<dbReference type="Proteomes" id="UP000230108">
    <property type="component" value="Unassembled WGS sequence"/>
</dbReference>
<sequence length="290" mass="34128">MLKVKLLSANMDSLDKNTNEEHLKKSLISFGFTPEEAMVYLVLLQNGWLTVLELSRKISIKRPTLYRMIETLVRRGVLEVKLGDKTTHYTASNPDQLSSVVAEKEQELKDIKTVYGDIVEALRLLQQKKAKETDVMFYRDKRGIEYAVIQECRKQDDEVYILDTSKWYKVTKDTFAEEIRERMVKNHIRIFELQNEDLFTPIPSSGEVSWTKNKNYMQANYLHRLLPKKLIHIMQDMVLFDDSIQFFGYKKGELFVIEIKDEDLSSMLRQNFRLLWNLGLKKDRFGGKNL</sequence>
<dbReference type="InterPro" id="IPR051797">
    <property type="entry name" value="TrmB-like"/>
</dbReference>
<feature type="domain" description="Transcription regulator TrmB N-terminal" evidence="1">
    <location>
        <begin position="29"/>
        <end position="94"/>
    </location>
</feature>
<proteinExistence type="predicted"/>
<evidence type="ECO:0000313" key="2">
    <source>
        <dbReference type="EMBL" id="PIY68884.1"/>
    </source>
</evidence>
<dbReference type="SUPFAM" id="SSF46785">
    <property type="entry name" value="Winged helix' DNA-binding domain"/>
    <property type="match status" value="1"/>
</dbReference>
<dbReference type="AlphaFoldDB" id="A0A2M7QCD7"/>
<reference evidence="3" key="1">
    <citation type="submission" date="2017-09" db="EMBL/GenBank/DDBJ databases">
        <title>Depth-based differentiation of microbial function through sediment-hosted aquifers and enrichment of novel symbionts in the deep terrestrial subsurface.</title>
        <authorList>
            <person name="Probst A.J."/>
            <person name="Ladd B."/>
            <person name="Jarett J.K."/>
            <person name="Geller-Mcgrath D.E."/>
            <person name="Sieber C.M.K."/>
            <person name="Emerson J.B."/>
            <person name="Anantharaman K."/>
            <person name="Thomas B.C."/>
            <person name="Malmstrom R."/>
            <person name="Stieglmeier M."/>
            <person name="Klingl A."/>
            <person name="Woyke T."/>
            <person name="Ryan C.M."/>
            <person name="Banfield J.F."/>
        </authorList>
    </citation>
    <scope>NUCLEOTIDE SEQUENCE [LARGE SCALE GENOMIC DNA]</scope>
</reference>
<dbReference type="PANTHER" id="PTHR34293">
    <property type="entry name" value="HTH-TYPE TRANSCRIPTIONAL REGULATOR TRMBL2"/>
    <property type="match status" value="1"/>
</dbReference>
<dbReference type="InterPro" id="IPR036390">
    <property type="entry name" value="WH_DNA-bd_sf"/>
</dbReference>
<gene>
    <name evidence="2" type="ORF">COY90_03585</name>
</gene>
<comment type="caution">
    <text evidence="2">The sequence shown here is derived from an EMBL/GenBank/DDBJ whole genome shotgun (WGS) entry which is preliminary data.</text>
</comment>